<protein>
    <submittedName>
        <fullName evidence="2">Uncharacterized protein</fullName>
    </submittedName>
</protein>
<keyword evidence="3" id="KW-1185">Reference proteome</keyword>
<feature type="compositionally biased region" description="Polar residues" evidence="1">
    <location>
        <begin position="151"/>
        <end position="165"/>
    </location>
</feature>
<feature type="compositionally biased region" description="Polar residues" evidence="1">
    <location>
        <begin position="80"/>
        <end position="96"/>
    </location>
</feature>
<organism evidence="2 3">
    <name type="scientific">Mycena albidolilacea</name>
    <dbReference type="NCBI Taxonomy" id="1033008"/>
    <lineage>
        <taxon>Eukaryota</taxon>
        <taxon>Fungi</taxon>
        <taxon>Dikarya</taxon>
        <taxon>Basidiomycota</taxon>
        <taxon>Agaricomycotina</taxon>
        <taxon>Agaricomycetes</taxon>
        <taxon>Agaricomycetidae</taxon>
        <taxon>Agaricales</taxon>
        <taxon>Marasmiineae</taxon>
        <taxon>Mycenaceae</taxon>
        <taxon>Mycena</taxon>
    </lineage>
</organism>
<evidence type="ECO:0000256" key="1">
    <source>
        <dbReference type="SAM" id="MobiDB-lite"/>
    </source>
</evidence>
<accession>A0AAD7E7Z0</accession>
<name>A0AAD7E7Z0_9AGAR</name>
<feature type="region of interest" description="Disordered" evidence="1">
    <location>
        <begin position="43"/>
        <end position="96"/>
    </location>
</feature>
<feature type="region of interest" description="Disordered" evidence="1">
    <location>
        <begin position="109"/>
        <end position="215"/>
    </location>
</feature>
<reference evidence="2" key="1">
    <citation type="submission" date="2023-03" db="EMBL/GenBank/DDBJ databases">
        <title>Massive genome expansion in bonnet fungi (Mycena s.s.) driven by repeated elements and novel gene families across ecological guilds.</title>
        <authorList>
            <consortium name="Lawrence Berkeley National Laboratory"/>
            <person name="Harder C.B."/>
            <person name="Miyauchi S."/>
            <person name="Viragh M."/>
            <person name="Kuo A."/>
            <person name="Thoen E."/>
            <person name="Andreopoulos B."/>
            <person name="Lu D."/>
            <person name="Skrede I."/>
            <person name="Drula E."/>
            <person name="Henrissat B."/>
            <person name="Morin E."/>
            <person name="Kohler A."/>
            <person name="Barry K."/>
            <person name="LaButti K."/>
            <person name="Morin E."/>
            <person name="Salamov A."/>
            <person name="Lipzen A."/>
            <person name="Mereny Z."/>
            <person name="Hegedus B."/>
            <person name="Baldrian P."/>
            <person name="Stursova M."/>
            <person name="Weitz H."/>
            <person name="Taylor A."/>
            <person name="Grigoriev I.V."/>
            <person name="Nagy L.G."/>
            <person name="Martin F."/>
            <person name="Kauserud H."/>
        </authorList>
    </citation>
    <scope>NUCLEOTIDE SEQUENCE</scope>
    <source>
        <strain evidence="2">CBHHK002</strain>
    </source>
</reference>
<dbReference type="AlphaFoldDB" id="A0AAD7E7Z0"/>
<dbReference type="Proteomes" id="UP001218218">
    <property type="component" value="Unassembled WGS sequence"/>
</dbReference>
<dbReference type="EMBL" id="JARIHO010000130">
    <property type="protein sequence ID" value="KAJ7301631.1"/>
    <property type="molecule type" value="Genomic_DNA"/>
</dbReference>
<feature type="compositionally biased region" description="Low complexity" evidence="1">
    <location>
        <begin position="118"/>
        <end position="147"/>
    </location>
</feature>
<comment type="caution">
    <text evidence="2">The sequence shown here is derived from an EMBL/GenBank/DDBJ whole genome shotgun (WGS) entry which is preliminary data.</text>
</comment>
<sequence>MDIEEGLQITAVCLPVTNRRLLWRFPAGLAEYDAQQTPSLLLFNNNDNARGPCDSSNGGGESDGEDGPHQQGHNHHSRNRTSIASNYNTHRPQSSPRMNVAQAFDNMTFHSPSWGTERLPLPRSPRAASPSLSHMPQQRQQQKPQSPGDSGPSNQFDPPTITLTEQQDEYSAEKQQSNIYDPAPAQSHASGQCRTGPNASAHSKGGVNNSPLLLP</sequence>
<feature type="compositionally biased region" description="Polar residues" evidence="1">
    <location>
        <begin position="187"/>
        <end position="215"/>
    </location>
</feature>
<proteinExistence type="predicted"/>
<evidence type="ECO:0000313" key="3">
    <source>
        <dbReference type="Proteomes" id="UP001218218"/>
    </source>
</evidence>
<gene>
    <name evidence="2" type="ORF">DFH08DRAFT_1090140</name>
</gene>
<evidence type="ECO:0000313" key="2">
    <source>
        <dbReference type="EMBL" id="KAJ7301631.1"/>
    </source>
</evidence>